<dbReference type="OrthoDB" id="5870116at2759"/>
<organism evidence="3">
    <name type="scientific">Brugia malayi</name>
    <name type="common">Filarial nematode worm</name>
    <dbReference type="NCBI Taxonomy" id="6279"/>
    <lineage>
        <taxon>Eukaryota</taxon>
        <taxon>Metazoa</taxon>
        <taxon>Ecdysozoa</taxon>
        <taxon>Nematoda</taxon>
        <taxon>Chromadorea</taxon>
        <taxon>Rhabditida</taxon>
        <taxon>Spirurina</taxon>
        <taxon>Spiruromorpha</taxon>
        <taxon>Filarioidea</taxon>
        <taxon>Onchocercidae</taxon>
        <taxon>Brugia</taxon>
    </lineage>
</organism>
<dbReference type="Pfam" id="PF18701">
    <property type="entry name" value="DUF5641"/>
    <property type="match status" value="1"/>
</dbReference>
<evidence type="ECO:0000313" key="4">
    <source>
        <dbReference type="Proteomes" id="UP000006672"/>
    </source>
</evidence>
<reference evidence="5" key="3">
    <citation type="submission" date="2019-12" db="UniProtKB">
        <authorList>
            <consortium name="WormBaseParasite"/>
        </authorList>
    </citation>
    <scope>IDENTIFICATION</scope>
</reference>
<evidence type="ECO:0000259" key="2">
    <source>
        <dbReference type="Pfam" id="PF18701"/>
    </source>
</evidence>
<keyword evidence="4" id="KW-1185">Reference proteome</keyword>
<accession>A0A5S6PCT8</accession>
<sequence length="302" mass="35519">MDESKYPVYLPDHNYTTDLIILHKHNELYHAGIAHTLAELRRKYWIPKGRAAGMIWKNTIPRAPWGGGVYERLTGLTKRALRRAIGRKLPKEGELITLIVEIEGILNTRPLTYVGFDDYRIIRPIDFISPMASLDLPINYDSHQDEYTPYTIKTKDKLVKYWTTTLNTLDVFWKLWKEEYLISLRERTQRELKSPRIVEKRVPHENEIVLLNEPEIPRGVWKLARIIKINRGWDGKIRSATIQLPNGKQIDRSINMLYPMEIDATEDKEERVEDEPEEPIARRTRSAKNHRLQSLQKTSLIF</sequence>
<dbReference type="GO" id="GO:0003676">
    <property type="term" value="F:nucleic acid binding"/>
    <property type="evidence" value="ECO:0007669"/>
    <property type="project" value="InterPro"/>
</dbReference>
<dbReference type="EMBL" id="CAAKNF010000028">
    <property type="protein sequence ID" value="VIP00238.1"/>
    <property type="molecule type" value="Genomic_DNA"/>
</dbReference>
<evidence type="ECO:0000313" key="3">
    <source>
        <dbReference type="EMBL" id="VIP00238.1"/>
    </source>
</evidence>
<reference evidence="3" key="2">
    <citation type="submission" date="2019-04" db="EMBL/GenBank/DDBJ databases">
        <authorList>
            <person name="Howe K."/>
            <person name="Paulini M."/>
            <person name="Williams G."/>
        </authorList>
    </citation>
    <scope>NUCLEOTIDE SEQUENCE [LARGE SCALE GENOMIC DNA]</scope>
    <source>
        <strain evidence="3">FR3</strain>
    </source>
</reference>
<dbReference type="STRING" id="6279.A0A5S6PCT8"/>
<feature type="region of interest" description="Disordered" evidence="1">
    <location>
        <begin position="265"/>
        <end position="302"/>
    </location>
</feature>
<evidence type="ECO:0000313" key="5">
    <source>
        <dbReference type="WBParaSite" id="Bm17172b.1"/>
    </source>
</evidence>
<feature type="compositionally biased region" description="Polar residues" evidence="1">
    <location>
        <begin position="292"/>
        <end position="302"/>
    </location>
</feature>
<feature type="compositionally biased region" description="Acidic residues" evidence="1">
    <location>
        <begin position="265"/>
        <end position="278"/>
    </location>
</feature>
<dbReference type="InterPro" id="IPR036397">
    <property type="entry name" value="RNaseH_sf"/>
</dbReference>
<dbReference type="Gene3D" id="3.30.420.10">
    <property type="entry name" value="Ribonuclease H-like superfamily/Ribonuclease H"/>
    <property type="match status" value="1"/>
</dbReference>
<dbReference type="InterPro" id="IPR040676">
    <property type="entry name" value="DUF5641"/>
</dbReference>
<feature type="domain" description="DUF5641" evidence="2">
    <location>
        <begin position="162"/>
        <end position="259"/>
    </location>
</feature>
<dbReference type="Proteomes" id="UP000006672">
    <property type="component" value="Unassembled WGS sequence"/>
</dbReference>
<evidence type="ECO:0000256" key="1">
    <source>
        <dbReference type="SAM" id="MobiDB-lite"/>
    </source>
</evidence>
<gene>
    <name evidence="3 5" type="primary">Bm17172</name>
    <name evidence="3" type="ORF">BM_BM17172</name>
</gene>
<dbReference type="RefSeq" id="XP_042938888.1">
    <property type="nucleotide sequence ID" value="XM_043082954.1"/>
</dbReference>
<dbReference type="PANTHER" id="PTHR47331">
    <property type="entry name" value="PHD-TYPE DOMAIN-CONTAINING PROTEIN"/>
    <property type="match status" value="1"/>
</dbReference>
<dbReference type="CTD" id="6102174"/>
<dbReference type="WBParaSite" id="Bm17172b.1">
    <property type="protein sequence ID" value="Bm17172b.1"/>
    <property type="gene ID" value="WBGene00268315"/>
</dbReference>
<name>A0A4E9G3Q6_BRUMA</name>
<reference evidence="4" key="1">
    <citation type="journal article" date="2007" name="Science">
        <title>Draft genome of the filarial nematode parasite Brugia malayi.</title>
        <authorList>
            <person name="Ghedin E."/>
            <person name="Wang S."/>
            <person name="Spiro D."/>
            <person name="Caler E."/>
            <person name="Zhao Q."/>
            <person name="Crabtree J."/>
            <person name="Allen J.E."/>
            <person name="Delcher A.L."/>
            <person name="Guiliano D.B."/>
            <person name="Miranda-Saavedra D."/>
            <person name="Angiuoli S.V."/>
            <person name="Creasy T."/>
            <person name="Amedeo P."/>
            <person name="Haas B."/>
            <person name="El-Sayed N.M."/>
            <person name="Wortman J.R."/>
            <person name="Feldblyum T."/>
            <person name="Tallon L."/>
            <person name="Schatz M."/>
            <person name="Shumway M."/>
            <person name="Koo H."/>
            <person name="Salzberg S.L."/>
            <person name="Schobel S."/>
            <person name="Pertea M."/>
            <person name="Pop M."/>
            <person name="White O."/>
            <person name="Barton G.J."/>
            <person name="Carlow C.K."/>
            <person name="Crawford M.J."/>
            <person name="Daub J."/>
            <person name="Dimmic M.W."/>
            <person name="Estes C.F."/>
            <person name="Foster J.M."/>
            <person name="Ganatra M."/>
            <person name="Gregory W.F."/>
            <person name="Johnson N.M."/>
            <person name="Jin J."/>
            <person name="Komuniecki R."/>
            <person name="Korf I."/>
            <person name="Kumar S."/>
            <person name="Laney S."/>
            <person name="Li B.W."/>
            <person name="Li W."/>
            <person name="Lindblom T.H."/>
            <person name="Lustigman S."/>
            <person name="Ma D."/>
            <person name="Maina C.V."/>
            <person name="Martin D.M."/>
            <person name="McCarter J.P."/>
            <person name="McReynolds L."/>
            <person name="Mitreva M."/>
            <person name="Nutman T.B."/>
            <person name="Parkinson J."/>
            <person name="Peregrin-Alvarez J.M."/>
            <person name="Poole C."/>
            <person name="Ren Q."/>
            <person name="Saunders L."/>
            <person name="Sluder A.E."/>
            <person name="Smith K."/>
            <person name="Stanke M."/>
            <person name="Unnasch T.R."/>
            <person name="Ware J."/>
            <person name="Wei A.D."/>
            <person name="Weil G."/>
            <person name="Williams D.J."/>
            <person name="Zhang Y."/>
            <person name="Williams S.A."/>
            <person name="Fraser-Liggett C."/>
            <person name="Slatko B."/>
            <person name="Blaxter M.L."/>
            <person name="Scott A.L."/>
        </authorList>
    </citation>
    <scope>NUCLEOTIDE SEQUENCE</scope>
    <source>
        <strain evidence="4">FR3</strain>
    </source>
</reference>
<dbReference type="GeneID" id="6102174"/>
<proteinExistence type="predicted"/>
<accession>A0A4E9G3Q6</accession>
<feature type="compositionally biased region" description="Basic residues" evidence="1">
    <location>
        <begin position="282"/>
        <end position="291"/>
    </location>
</feature>
<dbReference type="AlphaFoldDB" id="A0A4E9G3Q6"/>
<protein>
    <submittedName>
        <fullName evidence="5">DUF5641 domain-containing protein</fullName>
    </submittedName>
</protein>